<comment type="caution">
    <text evidence="10">The sequence shown here is derived from an EMBL/GenBank/DDBJ whole genome shotgun (WGS) entry which is preliminary data.</text>
</comment>
<comment type="subunit">
    <text evidence="8">Heterohexamer.</text>
</comment>
<dbReference type="SUPFAM" id="SSF144122">
    <property type="entry name" value="Tim10-like"/>
    <property type="match status" value="1"/>
</dbReference>
<gene>
    <name evidence="10" type="primary">TIM8</name>
    <name evidence="10" type="ORF">CFO_g4713</name>
</gene>
<dbReference type="EMBL" id="LBBL01000299">
    <property type="protein sequence ID" value="KKF92928.1"/>
    <property type="molecule type" value="Genomic_DNA"/>
</dbReference>
<evidence type="ECO:0000256" key="4">
    <source>
        <dbReference type="ARBA" id="ARBA00022927"/>
    </source>
</evidence>
<sequence>MAAKIDNADLSKLNDKDKEELRHFLEGESQRSHIQTTTHTLTEMCWKKCISGPIKSQSLDRAEETCMTNCVQRFLDINFLTMKHLESMRK</sequence>
<feature type="domain" description="Tim10-like" evidence="9">
    <location>
        <begin position="24"/>
        <end position="86"/>
    </location>
</feature>
<dbReference type="InterPro" id="IPR004217">
    <property type="entry name" value="Tim10-like"/>
</dbReference>
<reference evidence="10 11" key="1">
    <citation type="submission" date="2015-04" db="EMBL/GenBank/DDBJ databases">
        <title>Genome sequence of Ceratocystis platani, a major pathogen of plane trees.</title>
        <authorList>
            <person name="Belbahri L."/>
        </authorList>
    </citation>
    <scope>NUCLEOTIDE SEQUENCE [LARGE SCALE GENOMIC DNA]</scope>
    <source>
        <strain evidence="10 11">CFO</strain>
    </source>
</reference>
<comment type="domain">
    <text evidence="8">The twin CX3C motif contains 4 conserved Cys residues that form 2 disulfide bonds in the mitochondrial intermembrane space.</text>
</comment>
<evidence type="ECO:0000313" key="11">
    <source>
        <dbReference type="Proteomes" id="UP000034841"/>
    </source>
</evidence>
<dbReference type="GO" id="GO:0015031">
    <property type="term" value="P:protein transport"/>
    <property type="evidence" value="ECO:0007669"/>
    <property type="project" value="UniProtKB-KW"/>
</dbReference>
<dbReference type="Proteomes" id="UP000034841">
    <property type="component" value="Unassembled WGS sequence"/>
</dbReference>
<keyword evidence="7 8" id="KW-0143">Chaperone</keyword>
<evidence type="ECO:0000256" key="8">
    <source>
        <dbReference type="RuleBase" id="RU367043"/>
    </source>
</evidence>
<evidence type="ECO:0000313" key="10">
    <source>
        <dbReference type="EMBL" id="KKF92928.1"/>
    </source>
</evidence>
<evidence type="ECO:0000256" key="3">
    <source>
        <dbReference type="ARBA" id="ARBA00022792"/>
    </source>
</evidence>
<dbReference type="AlphaFoldDB" id="A0A0F8BKR4"/>
<protein>
    <recommendedName>
        <fullName evidence="8">Mitochondrial import inner membrane translocase subunit</fullName>
    </recommendedName>
</protein>
<proteinExistence type="inferred from homology"/>
<dbReference type="Gene3D" id="1.10.287.810">
    <property type="entry name" value="Mitochondrial import inner membrane translocase subunit tim13 like domains"/>
    <property type="match status" value="1"/>
</dbReference>
<keyword evidence="4 8" id="KW-0653">Protein transport</keyword>
<comment type="function">
    <text evidence="8">Mitochondrial intermembrane chaperone that participates in the import and insertion of some multi-pass transmembrane proteins into the mitochondrial inner membrane. Also required for the transfer of beta-barrel precursors from the TOM complex to the sorting and assembly machinery (SAM complex) of the outer membrane. Acts as a chaperone-like protein that protects the hydrophobic precursors from aggregation and guide them through the mitochondrial intermembrane space.</text>
</comment>
<keyword evidence="3 8" id="KW-0472">Membrane</keyword>
<keyword evidence="6 8" id="KW-1015">Disulfide bond</keyword>
<evidence type="ECO:0000256" key="6">
    <source>
        <dbReference type="ARBA" id="ARBA00023157"/>
    </source>
</evidence>
<dbReference type="Pfam" id="PF02953">
    <property type="entry name" value="zf-Tim10_DDP"/>
    <property type="match status" value="1"/>
</dbReference>
<keyword evidence="5 8" id="KW-0811">Translocation</keyword>
<keyword evidence="8" id="KW-0496">Mitochondrion</keyword>
<evidence type="ECO:0000256" key="1">
    <source>
        <dbReference type="ARBA" id="ARBA00004137"/>
    </source>
</evidence>
<evidence type="ECO:0000259" key="9">
    <source>
        <dbReference type="Pfam" id="PF02953"/>
    </source>
</evidence>
<evidence type="ECO:0000256" key="2">
    <source>
        <dbReference type="ARBA" id="ARBA00006720"/>
    </source>
</evidence>
<accession>A0A0F8BKR4</accession>
<comment type="subcellular location">
    <subcellularLocation>
        <location evidence="1 8">Mitochondrion inner membrane</location>
        <topology evidence="1 8">Peripheral membrane protein</topology>
        <orientation evidence="1 8">Intermembrane side</orientation>
    </subcellularLocation>
</comment>
<evidence type="ECO:0000256" key="5">
    <source>
        <dbReference type="ARBA" id="ARBA00023010"/>
    </source>
</evidence>
<keyword evidence="11" id="KW-1185">Reference proteome</keyword>
<comment type="similarity">
    <text evidence="2 8">Belongs to the small Tim family.</text>
</comment>
<dbReference type="OrthoDB" id="344165at2759"/>
<evidence type="ECO:0000256" key="7">
    <source>
        <dbReference type="ARBA" id="ARBA00023186"/>
    </source>
</evidence>
<name>A0A0F8BKR4_CERFI</name>
<keyword evidence="3 8" id="KW-0999">Mitochondrion inner membrane</keyword>
<organism evidence="10 11">
    <name type="scientific">Ceratocystis fimbriata f. sp. platani</name>
    <dbReference type="NCBI Taxonomy" id="88771"/>
    <lineage>
        <taxon>Eukaryota</taxon>
        <taxon>Fungi</taxon>
        <taxon>Dikarya</taxon>
        <taxon>Ascomycota</taxon>
        <taxon>Pezizomycotina</taxon>
        <taxon>Sordariomycetes</taxon>
        <taxon>Hypocreomycetidae</taxon>
        <taxon>Microascales</taxon>
        <taxon>Ceratocystidaceae</taxon>
        <taxon>Ceratocystis</taxon>
    </lineage>
</organism>
<keyword evidence="8" id="KW-0813">Transport</keyword>
<dbReference type="GO" id="GO:0005743">
    <property type="term" value="C:mitochondrial inner membrane"/>
    <property type="evidence" value="ECO:0007669"/>
    <property type="project" value="UniProtKB-SubCell"/>
</dbReference>
<dbReference type="InterPro" id="IPR035427">
    <property type="entry name" value="Tim10-like_dom_sf"/>
</dbReference>